<keyword evidence="2" id="KW-1185">Reference proteome</keyword>
<organism evidence="1 2">
    <name type="scientific">Botrytis paeoniae</name>
    <dbReference type="NCBI Taxonomy" id="278948"/>
    <lineage>
        <taxon>Eukaryota</taxon>
        <taxon>Fungi</taxon>
        <taxon>Dikarya</taxon>
        <taxon>Ascomycota</taxon>
        <taxon>Pezizomycotina</taxon>
        <taxon>Leotiomycetes</taxon>
        <taxon>Helotiales</taxon>
        <taxon>Sclerotiniaceae</taxon>
        <taxon>Botrytis</taxon>
    </lineage>
</organism>
<protein>
    <submittedName>
        <fullName evidence="1">Uncharacterized protein</fullName>
    </submittedName>
</protein>
<dbReference type="EMBL" id="PQXI01000274">
    <property type="protein sequence ID" value="TGO20672.1"/>
    <property type="molecule type" value="Genomic_DNA"/>
</dbReference>
<evidence type="ECO:0000313" key="2">
    <source>
        <dbReference type="Proteomes" id="UP000297910"/>
    </source>
</evidence>
<proteinExistence type="predicted"/>
<accession>A0A4Z1FD18</accession>
<comment type="caution">
    <text evidence="1">The sequence shown here is derived from an EMBL/GenBank/DDBJ whole genome shotgun (WGS) entry which is preliminary data.</text>
</comment>
<dbReference type="AlphaFoldDB" id="A0A4Z1FD18"/>
<dbReference type="Proteomes" id="UP000297910">
    <property type="component" value="Unassembled WGS sequence"/>
</dbReference>
<gene>
    <name evidence="1" type="ORF">BPAE_0275g00030</name>
</gene>
<sequence length="160" mass="18916">MRSKIFKRRFKLPRSSPTPTQSQIPESVATKVQFYQNCFIVAFSSLMGTIWYTGQMFLEYRNEIARLKNENDNWRIWWNEEGRYIASTGNEMRKGAGAGNIENEGNVTSGFKRKNEQVKAIEELISCNEELYKENEGMKKDLREFLVWLEKREQEGVWQK</sequence>
<reference evidence="1 2" key="1">
    <citation type="submission" date="2017-12" db="EMBL/GenBank/DDBJ databases">
        <title>Comparative genomics of Botrytis spp.</title>
        <authorList>
            <person name="Valero-Jimenez C.A."/>
            <person name="Tapia P."/>
            <person name="Veloso J."/>
            <person name="Silva-Moreno E."/>
            <person name="Staats M."/>
            <person name="Valdes J.H."/>
            <person name="Van Kan J.A.L."/>
        </authorList>
    </citation>
    <scope>NUCLEOTIDE SEQUENCE [LARGE SCALE GENOMIC DNA]</scope>
    <source>
        <strain evidence="1 2">Bp0003</strain>
    </source>
</reference>
<name>A0A4Z1FD18_9HELO</name>
<evidence type="ECO:0000313" key="1">
    <source>
        <dbReference type="EMBL" id="TGO20672.1"/>
    </source>
</evidence>